<protein>
    <submittedName>
        <fullName evidence="2">Uncharacterized protein</fullName>
    </submittedName>
</protein>
<feature type="compositionally biased region" description="Basic and acidic residues" evidence="1">
    <location>
        <begin position="70"/>
        <end position="89"/>
    </location>
</feature>
<evidence type="ECO:0000313" key="3">
    <source>
        <dbReference type="Proteomes" id="UP001178461"/>
    </source>
</evidence>
<gene>
    <name evidence="2" type="ORF">PODLI_1B041680</name>
</gene>
<accession>A0AA35P5R4</accession>
<sequence length="116" mass="12757">MILSGCSEGGHSNTVSPLEKSSFFTDLTDLPCGIDFAALVLSKSPPHSGEARSSCRSQTGRRSFQAHEFTLQRDKEKDYAECGKAEGPRRPLSQSPHTEKKKLRICSFAALERISK</sequence>
<dbReference type="Proteomes" id="UP001178461">
    <property type="component" value="Chromosome 5"/>
</dbReference>
<organism evidence="2 3">
    <name type="scientific">Podarcis lilfordi</name>
    <name type="common">Lilford's wall lizard</name>
    <dbReference type="NCBI Taxonomy" id="74358"/>
    <lineage>
        <taxon>Eukaryota</taxon>
        <taxon>Metazoa</taxon>
        <taxon>Chordata</taxon>
        <taxon>Craniata</taxon>
        <taxon>Vertebrata</taxon>
        <taxon>Euteleostomi</taxon>
        <taxon>Lepidosauria</taxon>
        <taxon>Squamata</taxon>
        <taxon>Bifurcata</taxon>
        <taxon>Unidentata</taxon>
        <taxon>Episquamata</taxon>
        <taxon>Laterata</taxon>
        <taxon>Lacertibaenia</taxon>
        <taxon>Lacertidae</taxon>
        <taxon>Podarcis</taxon>
    </lineage>
</organism>
<reference evidence="2" key="1">
    <citation type="submission" date="2022-12" db="EMBL/GenBank/DDBJ databases">
        <authorList>
            <person name="Alioto T."/>
            <person name="Alioto T."/>
            <person name="Gomez Garrido J."/>
        </authorList>
    </citation>
    <scope>NUCLEOTIDE SEQUENCE</scope>
</reference>
<keyword evidence="3" id="KW-1185">Reference proteome</keyword>
<name>A0AA35P5R4_9SAUR</name>
<evidence type="ECO:0000313" key="2">
    <source>
        <dbReference type="EMBL" id="CAI5773905.1"/>
    </source>
</evidence>
<dbReference type="EMBL" id="OX395130">
    <property type="protein sequence ID" value="CAI5773905.1"/>
    <property type="molecule type" value="Genomic_DNA"/>
</dbReference>
<dbReference type="AlphaFoldDB" id="A0AA35P5R4"/>
<evidence type="ECO:0000256" key="1">
    <source>
        <dbReference type="SAM" id="MobiDB-lite"/>
    </source>
</evidence>
<proteinExistence type="predicted"/>
<feature type="region of interest" description="Disordered" evidence="1">
    <location>
        <begin position="44"/>
        <end position="100"/>
    </location>
</feature>